<gene>
    <name evidence="2" type="ORF">AMECASPLE_033031</name>
</gene>
<keyword evidence="1" id="KW-0812">Transmembrane</keyword>
<evidence type="ECO:0000313" key="3">
    <source>
        <dbReference type="Proteomes" id="UP001469553"/>
    </source>
</evidence>
<keyword evidence="1" id="KW-0472">Membrane</keyword>
<sequence>MEELYIFHCFSQFQCLNVVSFLLCLLFFLPCLLPHVFFLSVWPSFLSFSPCLPSFLPSSAMSLFSFLYSLSYFSYLFPCLLGLLEPSFLFFIWALPPSLSFLG</sequence>
<feature type="transmembrane region" description="Helical" evidence="1">
    <location>
        <begin position="75"/>
        <end position="95"/>
    </location>
</feature>
<accession>A0ABV0ZSM4</accession>
<dbReference type="Proteomes" id="UP001469553">
    <property type="component" value="Unassembled WGS sequence"/>
</dbReference>
<evidence type="ECO:0000256" key="1">
    <source>
        <dbReference type="SAM" id="Phobius"/>
    </source>
</evidence>
<reference evidence="2 3" key="1">
    <citation type="submission" date="2021-06" db="EMBL/GenBank/DDBJ databases">
        <authorList>
            <person name="Palmer J.M."/>
        </authorList>
    </citation>
    <scope>NUCLEOTIDE SEQUENCE [LARGE SCALE GENOMIC DNA]</scope>
    <source>
        <strain evidence="2 3">AS_MEX2019</strain>
        <tissue evidence="2">Muscle</tissue>
    </source>
</reference>
<evidence type="ECO:0000313" key="2">
    <source>
        <dbReference type="EMBL" id="MEQ2308899.1"/>
    </source>
</evidence>
<proteinExistence type="predicted"/>
<keyword evidence="1" id="KW-1133">Transmembrane helix</keyword>
<comment type="caution">
    <text evidence="2">The sequence shown here is derived from an EMBL/GenBank/DDBJ whole genome shotgun (WGS) entry which is preliminary data.</text>
</comment>
<dbReference type="EMBL" id="JAHRIP010070227">
    <property type="protein sequence ID" value="MEQ2308899.1"/>
    <property type="molecule type" value="Genomic_DNA"/>
</dbReference>
<protein>
    <submittedName>
        <fullName evidence="2">Uncharacterized protein</fullName>
    </submittedName>
</protein>
<organism evidence="2 3">
    <name type="scientific">Ameca splendens</name>
    <dbReference type="NCBI Taxonomy" id="208324"/>
    <lineage>
        <taxon>Eukaryota</taxon>
        <taxon>Metazoa</taxon>
        <taxon>Chordata</taxon>
        <taxon>Craniata</taxon>
        <taxon>Vertebrata</taxon>
        <taxon>Euteleostomi</taxon>
        <taxon>Actinopterygii</taxon>
        <taxon>Neopterygii</taxon>
        <taxon>Teleostei</taxon>
        <taxon>Neoteleostei</taxon>
        <taxon>Acanthomorphata</taxon>
        <taxon>Ovalentaria</taxon>
        <taxon>Atherinomorphae</taxon>
        <taxon>Cyprinodontiformes</taxon>
        <taxon>Goodeidae</taxon>
        <taxon>Ameca</taxon>
    </lineage>
</organism>
<feature type="transmembrane region" description="Helical" evidence="1">
    <location>
        <begin position="45"/>
        <end position="68"/>
    </location>
</feature>
<name>A0ABV0ZSM4_9TELE</name>
<feature type="transmembrane region" description="Helical" evidence="1">
    <location>
        <begin position="15"/>
        <end position="39"/>
    </location>
</feature>
<keyword evidence="3" id="KW-1185">Reference proteome</keyword>